<reference evidence="2" key="1">
    <citation type="journal article" date="2018" name="BMC Evol. Biol.">
        <title>Three new Diplozoidae mitogenomes expose unusual compositional biases within the Monogenea class: implications for phylogenetic studies.</title>
        <authorList>
            <person name="Zhang D."/>
            <person name="Zou H."/>
            <person name="Wu S.G."/>
            <person name="Li M."/>
            <person name="Jakovlic I."/>
            <person name="Zhang J."/>
            <person name="Chen R."/>
            <person name="Li W.X."/>
            <person name="Wang G.T."/>
        </authorList>
    </citation>
    <scope>NUCLEOTIDE SEQUENCE</scope>
</reference>
<feature type="transmembrane region" description="Helical" evidence="1">
    <location>
        <begin position="6"/>
        <end position="31"/>
    </location>
</feature>
<geneLocation type="mitochondrion" evidence="2"/>
<proteinExistence type="predicted"/>
<protein>
    <submittedName>
        <fullName evidence="2">NADH dehydrogenase subunit 2</fullName>
    </submittedName>
</protein>
<sequence length="291" mass="32934">MTVSNFIIWLFSFLVMFACLISNNLVLCVFLMEVSSVVVFPLILGGNNGVLVINKAVVVLFIVSSVSGLFLLFGLLFNVWNLIYLGLCLKVGLFPFCWWVYLVFSGVGYDVILFINIFHKLPILVIGSFVGAFSGDMFFLFFSFSVFFIFICLLIAPSYSYFLAGSSIASSLVLISVVDDVPFCIVLSLLVLGWCYYFLLVLFFYSCVNSGFLSCYLISDYLWLFYIFISFPISLSVLYKIYSLYCLSLVSLFLVGVWCVYQVLEQVWFINLIFLLSGFGLNSEETEGRLV</sequence>
<feature type="transmembrane region" description="Helical" evidence="1">
    <location>
        <begin position="241"/>
        <end position="261"/>
    </location>
</feature>
<keyword evidence="1" id="KW-1133">Transmembrane helix</keyword>
<keyword evidence="1" id="KW-0472">Membrane</keyword>
<evidence type="ECO:0000313" key="2">
    <source>
        <dbReference type="EMBL" id="AYE40116.1"/>
    </source>
</evidence>
<feature type="transmembrane region" description="Helical" evidence="1">
    <location>
        <begin position="183"/>
        <end position="205"/>
    </location>
</feature>
<evidence type="ECO:0000256" key="1">
    <source>
        <dbReference type="SAM" id="Phobius"/>
    </source>
</evidence>
<organism evidence="2">
    <name type="scientific">Eudiplozoon sp. DZ-2018</name>
    <dbReference type="NCBI Taxonomy" id="2340794"/>
    <lineage>
        <taxon>Eukaryota</taxon>
        <taxon>Metazoa</taxon>
        <taxon>Spiralia</taxon>
        <taxon>Lophotrochozoa</taxon>
        <taxon>Platyhelminthes</taxon>
        <taxon>Monogenea</taxon>
        <taxon>Polyopisthocotylea</taxon>
        <taxon>Mazocraeidea</taxon>
        <taxon>Diplozoidae</taxon>
        <taxon>Eudiplozoon</taxon>
    </lineage>
</organism>
<keyword evidence="2" id="KW-0496">Mitochondrion</keyword>
<dbReference type="AlphaFoldDB" id="A0A386PZQ9"/>
<name>A0A386PZQ9_9PLAT</name>
<feature type="transmembrane region" description="Helical" evidence="1">
    <location>
        <begin position="139"/>
        <end position="162"/>
    </location>
</feature>
<feature type="transmembrane region" description="Helical" evidence="1">
    <location>
        <begin position="211"/>
        <end position="229"/>
    </location>
</feature>
<feature type="transmembrane region" description="Helical" evidence="1">
    <location>
        <begin position="52"/>
        <end position="76"/>
    </location>
</feature>
<accession>A0A386PZQ9</accession>
<gene>
    <name evidence="2" type="primary">nad2</name>
</gene>
<feature type="transmembrane region" description="Helical" evidence="1">
    <location>
        <begin position="82"/>
        <end position="104"/>
    </location>
</feature>
<feature type="transmembrane region" description="Helical" evidence="1">
    <location>
        <begin position="111"/>
        <end position="133"/>
    </location>
</feature>
<dbReference type="EMBL" id="MG458328">
    <property type="protein sequence ID" value="AYE40116.1"/>
    <property type="molecule type" value="Genomic_DNA"/>
</dbReference>
<keyword evidence="1" id="KW-0812">Transmembrane</keyword>